<dbReference type="GO" id="GO:0016705">
    <property type="term" value="F:oxidoreductase activity, acting on paired donors, with incorporation or reduction of molecular oxygen"/>
    <property type="evidence" value="ECO:0007669"/>
    <property type="project" value="InterPro"/>
</dbReference>
<dbReference type="CDD" id="cd11031">
    <property type="entry name" value="Cyp158A-like"/>
    <property type="match status" value="1"/>
</dbReference>
<organism evidence="8 9">
    <name type="scientific">Actinocrispum wychmicini</name>
    <dbReference type="NCBI Taxonomy" id="1213861"/>
    <lineage>
        <taxon>Bacteria</taxon>
        <taxon>Bacillati</taxon>
        <taxon>Actinomycetota</taxon>
        <taxon>Actinomycetes</taxon>
        <taxon>Pseudonocardiales</taxon>
        <taxon>Pseudonocardiaceae</taxon>
        <taxon>Actinocrispum</taxon>
    </lineage>
</organism>
<keyword evidence="5 7" id="KW-0408">Iron</keyword>
<dbReference type="SUPFAM" id="SSF48264">
    <property type="entry name" value="Cytochrome P450"/>
    <property type="match status" value="1"/>
</dbReference>
<keyword evidence="3 7" id="KW-0479">Metal-binding</keyword>
<keyword evidence="6 7" id="KW-0503">Monooxygenase</keyword>
<name>A0A4R2JMW0_9PSEU</name>
<dbReference type="GO" id="GO:0004497">
    <property type="term" value="F:monooxygenase activity"/>
    <property type="evidence" value="ECO:0007669"/>
    <property type="project" value="UniProtKB-KW"/>
</dbReference>
<evidence type="ECO:0000256" key="7">
    <source>
        <dbReference type="RuleBase" id="RU000461"/>
    </source>
</evidence>
<evidence type="ECO:0000256" key="6">
    <source>
        <dbReference type="ARBA" id="ARBA00023033"/>
    </source>
</evidence>
<evidence type="ECO:0000313" key="8">
    <source>
        <dbReference type="EMBL" id="TCO60634.1"/>
    </source>
</evidence>
<dbReference type="InterPro" id="IPR036396">
    <property type="entry name" value="Cyt_P450_sf"/>
</dbReference>
<comment type="caution">
    <text evidence="8">The sequence shown here is derived from an EMBL/GenBank/DDBJ whole genome shotgun (WGS) entry which is preliminary data.</text>
</comment>
<sequence length="400" mass="44121">MGWMETNAEVYPFGPAESLVPHPRYAALRAEAGLCRVQMPWGGEAWLATRYDDVRTVLGDPRFSRALAAGREDTPRARPLIEDPHMILSMDPPDHTRLRRLVAKAFTARRVEELRPRVRAIVGALLGEMKAPADLAAGLAWPLPMIVISEMLGVDEADRADFRSWTEQTLALGTGEGALSREQIVAARGHLNRYLTGLVELRRAKPTGDLLSDLVAARDEGDRLSEDELVRLGVTLLIAGHETTANQIGNFVWVLLDNDRAGWRQLLDRPELVPTAVEELLRYVPMAASAEFARVAREDVQLGGQLVRAGEAVMAQMHAANRDRAVFPDPDTVDLAREHNPHTAFGHGVHHCLGAPLARLELQVALEGLLAEMPGLRLVGEVRWRADRLVRGVTALPVSW</sequence>
<accession>A0A4R2JMW0</accession>
<dbReference type="EMBL" id="SLWS01000003">
    <property type="protein sequence ID" value="TCO60634.1"/>
    <property type="molecule type" value="Genomic_DNA"/>
</dbReference>
<evidence type="ECO:0000256" key="2">
    <source>
        <dbReference type="ARBA" id="ARBA00022617"/>
    </source>
</evidence>
<keyword evidence="2 7" id="KW-0349">Heme</keyword>
<dbReference type="PANTHER" id="PTHR46696">
    <property type="entry name" value="P450, PUTATIVE (EUROFUNG)-RELATED"/>
    <property type="match status" value="1"/>
</dbReference>
<proteinExistence type="inferred from homology"/>
<dbReference type="PRINTS" id="PR00385">
    <property type="entry name" value="P450"/>
</dbReference>
<evidence type="ECO:0000313" key="9">
    <source>
        <dbReference type="Proteomes" id="UP000295680"/>
    </source>
</evidence>
<evidence type="ECO:0000256" key="1">
    <source>
        <dbReference type="ARBA" id="ARBA00010617"/>
    </source>
</evidence>
<dbReference type="PROSITE" id="PS00086">
    <property type="entry name" value="CYTOCHROME_P450"/>
    <property type="match status" value="1"/>
</dbReference>
<keyword evidence="4 7" id="KW-0560">Oxidoreductase</keyword>
<dbReference type="InterPro" id="IPR001128">
    <property type="entry name" value="Cyt_P450"/>
</dbReference>
<evidence type="ECO:0000256" key="3">
    <source>
        <dbReference type="ARBA" id="ARBA00022723"/>
    </source>
</evidence>
<dbReference type="InterPro" id="IPR002397">
    <property type="entry name" value="Cyt_P450_B"/>
</dbReference>
<comment type="similarity">
    <text evidence="1 7">Belongs to the cytochrome P450 family.</text>
</comment>
<dbReference type="Proteomes" id="UP000295680">
    <property type="component" value="Unassembled WGS sequence"/>
</dbReference>
<dbReference type="GO" id="GO:0005506">
    <property type="term" value="F:iron ion binding"/>
    <property type="evidence" value="ECO:0007669"/>
    <property type="project" value="InterPro"/>
</dbReference>
<dbReference type="Pfam" id="PF00067">
    <property type="entry name" value="p450"/>
    <property type="match status" value="1"/>
</dbReference>
<evidence type="ECO:0000256" key="4">
    <source>
        <dbReference type="ARBA" id="ARBA00023002"/>
    </source>
</evidence>
<dbReference type="InterPro" id="IPR017972">
    <property type="entry name" value="Cyt_P450_CS"/>
</dbReference>
<dbReference type="Gene3D" id="1.10.630.10">
    <property type="entry name" value="Cytochrome P450"/>
    <property type="match status" value="1"/>
</dbReference>
<dbReference type="GO" id="GO:0020037">
    <property type="term" value="F:heme binding"/>
    <property type="evidence" value="ECO:0007669"/>
    <property type="project" value="InterPro"/>
</dbReference>
<protein>
    <submittedName>
        <fullName evidence="8">Cytochrome P450</fullName>
    </submittedName>
</protein>
<reference evidence="8 9" key="1">
    <citation type="submission" date="2019-03" db="EMBL/GenBank/DDBJ databases">
        <title>Genomic Encyclopedia of Type Strains, Phase IV (KMG-IV): sequencing the most valuable type-strain genomes for metagenomic binning, comparative biology and taxonomic classification.</title>
        <authorList>
            <person name="Goeker M."/>
        </authorList>
    </citation>
    <scope>NUCLEOTIDE SEQUENCE [LARGE SCALE GENOMIC DNA]</scope>
    <source>
        <strain evidence="8 9">DSM 45934</strain>
    </source>
</reference>
<dbReference type="PANTHER" id="PTHR46696:SF1">
    <property type="entry name" value="CYTOCHROME P450 YJIB-RELATED"/>
    <property type="match status" value="1"/>
</dbReference>
<dbReference type="AlphaFoldDB" id="A0A4R2JMW0"/>
<evidence type="ECO:0000256" key="5">
    <source>
        <dbReference type="ARBA" id="ARBA00023004"/>
    </source>
</evidence>
<dbReference type="FunFam" id="1.10.630.10:FF:000018">
    <property type="entry name" value="Cytochrome P450 monooxygenase"/>
    <property type="match status" value="1"/>
</dbReference>
<keyword evidence="9" id="KW-1185">Reference proteome</keyword>
<dbReference type="PRINTS" id="PR00359">
    <property type="entry name" value="BP450"/>
</dbReference>
<gene>
    <name evidence="8" type="ORF">EV192_103209</name>
</gene>